<dbReference type="PANTHER" id="PTHR46300:SF1">
    <property type="entry name" value="P450, PUTATIVE (EUROFUNG)-RELATED"/>
    <property type="match status" value="1"/>
</dbReference>
<evidence type="ECO:0000256" key="7">
    <source>
        <dbReference type="ARBA" id="ARBA00023033"/>
    </source>
</evidence>
<dbReference type="GO" id="GO:0005506">
    <property type="term" value="F:iron ion binding"/>
    <property type="evidence" value="ECO:0007669"/>
    <property type="project" value="InterPro"/>
</dbReference>
<dbReference type="Pfam" id="PF00067">
    <property type="entry name" value="p450"/>
    <property type="match status" value="1"/>
</dbReference>
<comment type="cofactor">
    <cofactor evidence="1 8">
        <name>heme</name>
        <dbReference type="ChEBI" id="CHEBI:30413"/>
    </cofactor>
</comment>
<evidence type="ECO:0000256" key="6">
    <source>
        <dbReference type="ARBA" id="ARBA00023004"/>
    </source>
</evidence>
<feature type="binding site" description="axial binding residue" evidence="8">
    <location>
        <position position="428"/>
    </location>
    <ligand>
        <name>heme</name>
        <dbReference type="ChEBI" id="CHEBI:30413"/>
    </ligand>
    <ligandPart>
        <name>Fe</name>
        <dbReference type="ChEBI" id="CHEBI:18248"/>
    </ligandPart>
</feature>
<dbReference type="EMBL" id="CP099429">
    <property type="protein sequence ID" value="USW59434.1"/>
    <property type="molecule type" value="Genomic_DNA"/>
</dbReference>
<dbReference type="OrthoDB" id="1103324at2759"/>
<dbReference type="PANTHER" id="PTHR46300">
    <property type="entry name" value="P450, PUTATIVE (EUROFUNG)-RELATED-RELATED"/>
    <property type="match status" value="1"/>
</dbReference>
<dbReference type="GO" id="GO:0004497">
    <property type="term" value="F:monooxygenase activity"/>
    <property type="evidence" value="ECO:0007669"/>
    <property type="project" value="UniProtKB-KW"/>
</dbReference>
<reference evidence="10" key="1">
    <citation type="submission" date="2022-06" db="EMBL/GenBank/DDBJ databases">
        <title>Complete genome sequences of two strains of the flax pathogen Septoria linicola.</title>
        <authorList>
            <person name="Lapalu N."/>
            <person name="Simon A."/>
            <person name="Demenou B."/>
            <person name="Paumier D."/>
            <person name="Guillot M.-P."/>
            <person name="Gout L."/>
            <person name="Valade R."/>
        </authorList>
    </citation>
    <scope>NUCLEOTIDE SEQUENCE</scope>
    <source>
        <strain evidence="10">SE15195</strain>
    </source>
</reference>
<dbReference type="SUPFAM" id="SSF48264">
    <property type="entry name" value="Cytochrome P450"/>
    <property type="match status" value="1"/>
</dbReference>
<dbReference type="CDD" id="cd11065">
    <property type="entry name" value="CYP64-like"/>
    <property type="match status" value="1"/>
</dbReference>
<keyword evidence="3 8" id="KW-0349">Heme</keyword>
<evidence type="ECO:0000313" key="10">
    <source>
        <dbReference type="EMBL" id="USW59434.1"/>
    </source>
</evidence>
<keyword evidence="5 9" id="KW-0560">Oxidoreductase</keyword>
<evidence type="ECO:0000256" key="9">
    <source>
        <dbReference type="RuleBase" id="RU000461"/>
    </source>
</evidence>
<keyword evidence="6 8" id="KW-0408">Iron</keyword>
<proteinExistence type="inferred from homology"/>
<sequence length="521" mass="58700">MRLDYVICLLSIVFVVVLYRRIVVKDSLPLPPGPKGYPIVGNTLQIPKEHAWRQYLKWSKMFGPVYSLNIAGSTFIIISSYEAAHELLNKRAANSSDRPRMIMANDLSTKGLHPLLRPYNAMYRVHQRMQHPVLKSGAATSYASLYELKTLQMLNSMLSASLRATGPVQSYLETCNLGIVYALVYGEDVNTGREQIVQDTIKIQRKFGEVTKPGAYLVDTFPVMNLLPKALAPWKAEAEALYAEESTMHLRNLANGLRAEGWNITKQLAASPEAKEMSRVELAYSLGITLHAGFDTTTMILEWFIIACLKYPACLRCAQTELDEVVGRDRLPFLHDKDKMPYLGAMVEEVLRWRNIMNAGFPHLATAEGSYLGYRIPKNAVLLPQYHAMDVDEAVYEHPNEFIPERWLKGNLPAGGPLGAFGFGRRLCPGRNIARNTIWLVMARIIRAFDLRHATDDRGQQIDVDADSMETGFNTRPTPFVAQYESRGEWARSVVEKEWMSTDQDVARVLTSLGRLKTSNA</sequence>
<dbReference type="Proteomes" id="UP001056384">
    <property type="component" value="Chromosome 12"/>
</dbReference>
<dbReference type="PRINTS" id="PR00385">
    <property type="entry name" value="P450"/>
</dbReference>
<keyword evidence="4 8" id="KW-0479">Metal-binding</keyword>
<gene>
    <name evidence="10" type="ORF">Slin15195_G127530</name>
</gene>
<keyword evidence="7 9" id="KW-0503">Monooxygenase</keyword>
<dbReference type="InterPro" id="IPR036396">
    <property type="entry name" value="Cyt_P450_sf"/>
</dbReference>
<dbReference type="InterPro" id="IPR017972">
    <property type="entry name" value="Cyt_P450_CS"/>
</dbReference>
<dbReference type="PROSITE" id="PS00086">
    <property type="entry name" value="CYTOCHROME_P450"/>
    <property type="match status" value="1"/>
</dbReference>
<evidence type="ECO:0000256" key="8">
    <source>
        <dbReference type="PIRSR" id="PIRSR602401-1"/>
    </source>
</evidence>
<dbReference type="GO" id="GO:0016705">
    <property type="term" value="F:oxidoreductase activity, acting on paired donors, with incorporation or reduction of molecular oxygen"/>
    <property type="evidence" value="ECO:0007669"/>
    <property type="project" value="InterPro"/>
</dbReference>
<dbReference type="InterPro" id="IPR001128">
    <property type="entry name" value="Cyt_P450"/>
</dbReference>
<evidence type="ECO:0000256" key="4">
    <source>
        <dbReference type="ARBA" id="ARBA00022723"/>
    </source>
</evidence>
<name>A0A9Q9B1V7_9PEZI</name>
<accession>A0A9Q9B1V7</accession>
<dbReference type="GO" id="GO:0020037">
    <property type="term" value="F:heme binding"/>
    <property type="evidence" value="ECO:0007669"/>
    <property type="project" value="InterPro"/>
</dbReference>
<dbReference type="Gene3D" id="1.10.630.10">
    <property type="entry name" value="Cytochrome P450"/>
    <property type="match status" value="1"/>
</dbReference>
<evidence type="ECO:0000256" key="2">
    <source>
        <dbReference type="ARBA" id="ARBA00010617"/>
    </source>
</evidence>
<protein>
    <submittedName>
        <fullName evidence="10">Cytochrome P450</fullName>
    </submittedName>
</protein>
<organism evidence="10 11">
    <name type="scientific">Septoria linicola</name>
    <dbReference type="NCBI Taxonomy" id="215465"/>
    <lineage>
        <taxon>Eukaryota</taxon>
        <taxon>Fungi</taxon>
        <taxon>Dikarya</taxon>
        <taxon>Ascomycota</taxon>
        <taxon>Pezizomycotina</taxon>
        <taxon>Dothideomycetes</taxon>
        <taxon>Dothideomycetidae</taxon>
        <taxon>Mycosphaerellales</taxon>
        <taxon>Mycosphaerellaceae</taxon>
        <taxon>Septoria</taxon>
    </lineage>
</organism>
<evidence type="ECO:0000313" key="11">
    <source>
        <dbReference type="Proteomes" id="UP001056384"/>
    </source>
</evidence>
<evidence type="ECO:0000256" key="5">
    <source>
        <dbReference type="ARBA" id="ARBA00023002"/>
    </source>
</evidence>
<dbReference type="PRINTS" id="PR00463">
    <property type="entry name" value="EP450I"/>
</dbReference>
<evidence type="ECO:0000256" key="3">
    <source>
        <dbReference type="ARBA" id="ARBA00022617"/>
    </source>
</evidence>
<dbReference type="InterPro" id="IPR002401">
    <property type="entry name" value="Cyt_P450_E_grp-I"/>
</dbReference>
<dbReference type="AlphaFoldDB" id="A0A9Q9B1V7"/>
<keyword evidence="11" id="KW-1185">Reference proteome</keyword>
<evidence type="ECO:0000256" key="1">
    <source>
        <dbReference type="ARBA" id="ARBA00001971"/>
    </source>
</evidence>
<dbReference type="InterPro" id="IPR050364">
    <property type="entry name" value="Cytochrome_P450_fung"/>
</dbReference>
<comment type="similarity">
    <text evidence="2 9">Belongs to the cytochrome P450 family.</text>
</comment>